<dbReference type="Pfam" id="PF00126">
    <property type="entry name" value="HTH_1"/>
    <property type="match status" value="1"/>
</dbReference>
<dbReference type="PANTHER" id="PTHR30537:SF5">
    <property type="entry name" value="HTH-TYPE TRANSCRIPTIONAL ACTIVATOR TTDR-RELATED"/>
    <property type="match status" value="1"/>
</dbReference>
<dbReference type="InterPro" id="IPR058163">
    <property type="entry name" value="LysR-type_TF_proteobact-type"/>
</dbReference>
<dbReference type="Gene3D" id="3.40.190.290">
    <property type="match status" value="1"/>
</dbReference>
<gene>
    <name evidence="6" type="ORF">BCF53_109170</name>
</gene>
<evidence type="ECO:0000313" key="7">
    <source>
        <dbReference type="Proteomes" id="UP000295793"/>
    </source>
</evidence>
<evidence type="ECO:0000256" key="3">
    <source>
        <dbReference type="ARBA" id="ARBA00023125"/>
    </source>
</evidence>
<dbReference type="Gene3D" id="1.10.10.10">
    <property type="entry name" value="Winged helix-like DNA-binding domain superfamily/Winged helix DNA-binding domain"/>
    <property type="match status" value="1"/>
</dbReference>
<accession>A0A4R3I4E0</accession>
<dbReference type="InterPro" id="IPR000847">
    <property type="entry name" value="LysR_HTH_N"/>
</dbReference>
<evidence type="ECO:0000256" key="4">
    <source>
        <dbReference type="ARBA" id="ARBA00023163"/>
    </source>
</evidence>
<evidence type="ECO:0000259" key="5">
    <source>
        <dbReference type="PROSITE" id="PS50931"/>
    </source>
</evidence>
<reference evidence="6 7" key="1">
    <citation type="submission" date="2019-03" db="EMBL/GenBank/DDBJ databases">
        <title>Genomic Encyclopedia of Archaeal and Bacterial Type Strains, Phase II (KMG-II): from individual species to whole genera.</title>
        <authorList>
            <person name="Goeker M."/>
        </authorList>
    </citation>
    <scope>NUCLEOTIDE SEQUENCE [LARGE SCALE GENOMIC DNA]</scope>
    <source>
        <strain evidence="6 7">DSM 15388</strain>
    </source>
</reference>
<sequence length="303" mass="33903">MGQLEDMTMFVRIVEAGGISRAAEQLNVAKSAVSRRLSDLESRLGTQLISRTTRKHTLTEAGEHYYARAMAILDQVDTLNEQTSNVKAQVDGTLKLTAPLTFALQHLNPLLDEFIRQHEDLKLQLDLSDRHMDLVEEGYELAIRIGELEDSSYQAKAITPIRAVLCASPAWLAANGTPQQVSDLDGHQFLQYGFGKYDRLTLTGPDGNAVTVVLQSKIKSNNGDFMLDMAKRGHGIAPLPSFIAYRAIESGELVRLLPEYRLPGYTCYAVYPKNRFLSRRCRLLIDFLAQRLGDSPYWDDNLG</sequence>
<comment type="caution">
    <text evidence="6">The sequence shown here is derived from an EMBL/GenBank/DDBJ whole genome shotgun (WGS) entry which is preliminary data.</text>
</comment>
<dbReference type="RefSeq" id="WP_132701968.1">
    <property type="nucleotide sequence ID" value="NZ_SLZR01000009.1"/>
</dbReference>
<dbReference type="InterPro" id="IPR036390">
    <property type="entry name" value="WH_DNA-bd_sf"/>
</dbReference>
<protein>
    <submittedName>
        <fullName evidence="6">DNA-binding transcriptional LysR family regulator</fullName>
    </submittedName>
</protein>
<proteinExistence type="inferred from homology"/>
<dbReference type="PANTHER" id="PTHR30537">
    <property type="entry name" value="HTH-TYPE TRANSCRIPTIONAL REGULATOR"/>
    <property type="match status" value="1"/>
</dbReference>
<keyword evidence="3 6" id="KW-0238">DNA-binding</keyword>
<dbReference type="PROSITE" id="PS50931">
    <property type="entry name" value="HTH_LYSR"/>
    <property type="match status" value="1"/>
</dbReference>
<name>A0A4R3I4E0_9GAMM</name>
<evidence type="ECO:0000313" key="6">
    <source>
        <dbReference type="EMBL" id="TCS40460.1"/>
    </source>
</evidence>
<keyword evidence="7" id="KW-1185">Reference proteome</keyword>
<dbReference type="FunFam" id="1.10.10.10:FF:000001">
    <property type="entry name" value="LysR family transcriptional regulator"/>
    <property type="match status" value="1"/>
</dbReference>
<dbReference type="Pfam" id="PF03466">
    <property type="entry name" value="LysR_substrate"/>
    <property type="match status" value="1"/>
</dbReference>
<evidence type="ECO:0000256" key="1">
    <source>
        <dbReference type="ARBA" id="ARBA00009437"/>
    </source>
</evidence>
<keyword evidence="2" id="KW-0805">Transcription regulation</keyword>
<dbReference type="GO" id="GO:0003700">
    <property type="term" value="F:DNA-binding transcription factor activity"/>
    <property type="evidence" value="ECO:0007669"/>
    <property type="project" value="InterPro"/>
</dbReference>
<dbReference type="InterPro" id="IPR005119">
    <property type="entry name" value="LysR_subst-bd"/>
</dbReference>
<keyword evidence="4" id="KW-0804">Transcription</keyword>
<dbReference type="SUPFAM" id="SSF53850">
    <property type="entry name" value="Periplasmic binding protein-like II"/>
    <property type="match status" value="1"/>
</dbReference>
<feature type="domain" description="HTH lysR-type" evidence="5">
    <location>
        <begin position="1"/>
        <end position="59"/>
    </location>
</feature>
<dbReference type="InterPro" id="IPR036388">
    <property type="entry name" value="WH-like_DNA-bd_sf"/>
</dbReference>
<dbReference type="PRINTS" id="PR00039">
    <property type="entry name" value="HTHLYSR"/>
</dbReference>
<evidence type="ECO:0000256" key="2">
    <source>
        <dbReference type="ARBA" id="ARBA00023015"/>
    </source>
</evidence>
<dbReference type="EMBL" id="SLZR01000009">
    <property type="protein sequence ID" value="TCS40460.1"/>
    <property type="molecule type" value="Genomic_DNA"/>
</dbReference>
<dbReference type="CDD" id="cd08422">
    <property type="entry name" value="PBP2_CrgA_like"/>
    <property type="match status" value="1"/>
</dbReference>
<dbReference type="Proteomes" id="UP000295793">
    <property type="component" value="Unassembled WGS sequence"/>
</dbReference>
<dbReference type="GO" id="GO:0003677">
    <property type="term" value="F:DNA binding"/>
    <property type="evidence" value="ECO:0007669"/>
    <property type="project" value="UniProtKB-KW"/>
</dbReference>
<dbReference type="SUPFAM" id="SSF46785">
    <property type="entry name" value="Winged helix' DNA-binding domain"/>
    <property type="match status" value="1"/>
</dbReference>
<comment type="similarity">
    <text evidence="1">Belongs to the LysR transcriptional regulatory family.</text>
</comment>
<organism evidence="6 7">
    <name type="scientific">Reinekea marinisedimentorum</name>
    <dbReference type="NCBI Taxonomy" id="230495"/>
    <lineage>
        <taxon>Bacteria</taxon>
        <taxon>Pseudomonadati</taxon>
        <taxon>Pseudomonadota</taxon>
        <taxon>Gammaproteobacteria</taxon>
        <taxon>Oceanospirillales</taxon>
        <taxon>Saccharospirillaceae</taxon>
        <taxon>Reinekea</taxon>
    </lineage>
</organism>
<dbReference type="OrthoDB" id="9815676at2"/>
<dbReference type="AlphaFoldDB" id="A0A4R3I4E0"/>